<protein>
    <submittedName>
        <fullName evidence="4">Follistatin-related protein 4-like</fullName>
    </submittedName>
</protein>
<proteinExistence type="predicted"/>
<organism evidence="3 4">
    <name type="scientific">Frankliniella occidentalis</name>
    <name type="common">Western flower thrips</name>
    <name type="synonym">Euthrips occidentalis</name>
    <dbReference type="NCBI Taxonomy" id="133901"/>
    <lineage>
        <taxon>Eukaryota</taxon>
        <taxon>Metazoa</taxon>
        <taxon>Ecdysozoa</taxon>
        <taxon>Arthropoda</taxon>
        <taxon>Hexapoda</taxon>
        <taxon>Insecta</taxon>
        <taxon>Pterygota</taxon>
        <taxon>Neoptera</taxon>
        <taxon>Paraneoptera</taxon>
        <taxon>Thysanoptera</taxon>
        <taxon>Terebrantia</taxon>
        <taxon>Thripoidea</taxon>
        <taxon>Thripidae</taxon>
        <taxon>Frankliniella</taxon>
    </lineage>
</organism>
<dbReference type="Proteomes" id="UP000504606">
    <property type="component" value="Unplaced"/>
</dbReference>
<dbReference type="GeneID" id="127749514"/>
<dbReference type="InterPro" id="IPR003598">
    <property type="entry name" value="Ig_sub2"/>
</dbReference>
<dbReference type="SMART" id="SM00408">
    <property type="entry name" value="IGc2"/>
    <property type="match status" value="1"/>
</dbReference>
<dbReference type="OrthoDB" id="6085115at2759"/>
<feature type="region of interest" description="Disordered" evidence="1">
    <location>
        <begin position="70"/>
        <end position="89"/>
    </location>
</feature>
<accession>A0A9C6U0I6</accession>
<dbReference type="Gene3D" id="2.60.40.10">
    <property type="entry name" value="Immunoglobulins"/>
    <property type="match status" value="1"/>
</dbReference>
<sequence length="181" mass="20228">MLDRNEARNRRSKVLYPIEGVSVVTLDKDLQWVQRRAKQGDNVELACDVSGSPTPPIVWERNGVYLGTSKVTTSSTGTSAAAPSTEAPPHYPAQDLGFKVFEDGSLFVPNTQMYHAGNYSCYATRNKEVVQNHHLDVYSELQNNSFLLQESGVIRVFGYHPTLPVPTKQPMEKRRSCIISE</sequence>
<dbReference type="SUPFAM" id="SSF48726">
    <property type="entry name" value="Immunoglobulin"/>
    <property type="match status" value="1"/>
</dbReference>
<dbReference type="PROSITE" id="PS50835">
    <property type="entry name" value="IG_LIKE"/>
    <property type="match status" value="1"/>
</dbReference>
<reference evidence="4" key="1">
    <citation type="submission" date="2025-08" db="UniProtKB">
        <authorList>
            <consortium name="RefSeq"/>
        </authorList>
    </citation>
    <scope>IDENTIFICATION</scope>
    <source>
        <tissue evidence="4">Whole organism</tissue>
    </source>
</reference>
<dbReference type="InterPro" id="IPR036179">
    <property type="entry name" value="Ig-like_dom_sf"/>
</dbReference>
<feature type="compositionally biased region" description="Low complexity" evidence="1">
    <location>
        <begin position="72"/>
        <end position="88"/>
    </location>
</feature>
<name>A0A9C6U0I6_FRAOC</name>
<feature type="domain" description="Ig-like" evidence="2">
    <location>
        <begin position="17"/>
        <end position="131"/>
    </location>
</feature>
<dbReference type="Pfam" id="PF13927">
    <property type="entry name" value="Ig_3"/>
    <property type="match status" value="1"/>
</dbReference>
<dbReference type="SMART" id="SM00409">
    <property type="entry name" value="IG"/>
    <property type="match status" value="1"/>
</dbReference>
<dbReference type="CDD" id="cd00096">
    <property type="entry name" value="Ig"/>
    <property type="match status" value="1"/>
</dbReference>
<evidence type="ECO:0000313" key="4">
    <source>
        <dbReference type="RefSeq" id="XP_052123910.1"/>
    </source>
</evidence>
<dbReference type="InterPro" id="IPR003599">
    <property type="entry name" value="Ig_sub"/>
</dbReference>
<evidence type="ECO:0000259" key="2">
    <source>
        <dbReference type="PROSITE" id="PS50835"/>
    </source>
</evidence>
<keyword evidence="3" id="KW-1185">Reference proteome</keyword>
<dbReference type="KEGG" id="foc:127749514"/>
<evidence type="ECO:0000256" key="1">
    <source>
        <dbReference type="SAM" id="MobiDB-lite"/>
    </source>
</evidence>
<dbReference type="InterPro" id="IPR007110">
    <property type="entry name" value="Ig-like_dom"/>
</dbReference>
<evidence type="ECO:0000313" key="3">
    <source>
        <dbReference type="Proteomes" id="UP000504606"/>
    </source>
</evidence>
<dbReference type="AlphaFoldDB" id="A0A9C6U0I6"/>
<dbReference type="RefSeq" id="XP_052123910.1">
    <property type="nucleotide sequence ID" value="XM_052267950.1"/>
</dbReference>
<gene>
    <name evidence="4" type="primary">LOC127749514</name>
</gene>
<dbReference type="InterPro" id="IPR013783">
    <property type="entry name" value="Ig-like_fold"/>
</dbReference>